<protein>
    <submittedName>
        <fullName evidence="10">Amino acid ABC transporter ATP-binding protein</fullName>
    </submittedName>
</protein>
<dbReference type="GO" id="GO:0005524">
    <property type="term" value="F:ATP binding"/>
    <property type="evidence" value="ECO:0007669"/>
    <property type="project" value="UniProtKB-KW"/>
</dbReference>
<comment type="similarity">
    <text evidence="2">Belongs to the ABC transporter superfamily.</text>
</comment>
<evidence type="ECO:0000256" key="3">
    <source>
        <dbReference type="ARBA" id="ARBA00022448"/>
    </source>
</evidence>
<keyword evidence="4" id="KW-1003">Cell membrane</keyword>
<dbReference type="SMART" id="SM00382">
    <property type="entry name" value="AAA"/>
    <property type="match status" value="1"/>
</dbReference>
<keyword evidence="5" id="KW-0547">Nucleotide-binding</keyword>
<proteinExistence type="inferred from homology"/>
<dbReference type="AlphaFoldDB" id="A0A4Q2U4U4"/>
<organism evidence="10 11">
    <name type="scientific">Lichenibacterium minor</name>
    <dbReference type="NCBI Taxonomy" id="2316528"/>
    <lineage>
        <taxon>Bacteria</taxon>
        <taxon>Pseudomonadati</taxon>
        <taxon>Pseudomonadota</taxon>
        <taxon>Alphaproteobacteria</taxon>
        <taxon>Hyphomicrobiales</taxon>
        <taxon>Lichenihabitantaceae</taxon>
        <taxon>Lichenibacterium</taxon>
    </lineage>
</organism>
<evidence type="ECO:0000256" key="7">
    <source>
        <dbReference type="ARBA" id="ARBA00022970"/>
    </source>
</evidence>
<dbReference type="PROSITE" id="PS50893">
    <property type="entry name" value="ABC_TRANSPORTER_2"/>
    <property type="match status" value="1"/>
</dbReference>
<reference evidence="10 11" key="1">
    <citation type="submission" date="2018-12" db="EMBL/GenBank/DDBJ databases">
        <authorList>
            <person name="Grouzdev D.S."/>
            <person name="Krutkina M.S."/>
        </authorList>
    </citation>
    <scope>NUCLEOTIDE SEQUENCE [LARGE SCALE GENOMIC DNA]</scope>
    <source>
        <strain evidence="10 11">RmlP026</strain>
    </source>
</reference>
<evidence type="ECO:0000259" key="9">
    <source>
        <dbReference type="PROSITE" id="PS50893"/>
    </source>
</evidence>
<accession>A0A4Q2U4U4</accession>
<evidence type="ECO:0000313" key="11">
    <source>
        <dbReference type="Proteomes" id="UP000290759"/>
    </source>
</evidence>
<gene>
    <name evidence="10" type="ORF">D3273_21450</name>
</gene>
<keyword evidence="8" id="KW-0472">Membrane</keyword>
<dbReference type="InterPro" id="IPR027417">
    <property type="entry name" value="P-loop_NTPase"/>
</dbReference>
<dbReference type="PROSITE" id="PS00211">
    <property type="entry name" value="ABC_TRANSPORTER_1"/>
    <property type="match status" value="1"/>
</dbReference>
<keyword evidence="6 10" id="KW-0067">ATP-binding</keyword>
<dbReference type="InterPro" id="IPR017871">
    <property type="entry name" value="ABC_transporter-like_CS"/>
</dbReference>
<dbReference type="GO" id="GO:0016887">
    <property type="term" value="F:ATP hydrolysis activity"/>
    <property type="evidence" value="ECO:0007669"/>
    <property type="project" value="InterPro"/>
</dbReference>
<comment type="caution">
    <text evidence="10">The sequence shown here is derived from an EMBL/GenBank/DDBJ whole genome shotgun (WGS) entry which is preliminary data.</text>
</comment>
<evidence type="ECO:0000256" key="4">
    <source>
        <dbReference type="ARBA" id="ARBA00022475"/>
    </source>
</evidence>
<comment type="subcellular location">
    <subcellularLocation>
        <location evidence="1">Cell membrane</location>
        <topology evidence="1">Peripheral membrane protein</topology>
    </subcellularLocation>
</comment>
<dbReference type="PANTHER" id="PTHR43166">
    <property type="entry name" value="AMINO ACID IMPORT ATP-BINDING PROTEIN"/>
    <property type="match status" value="1"/>
</dbReference>
<dbReference type="InterPro" id="IPR003439">
    <property type="entry name" value="ABC_transporter-like_ATP-bd"/>
</dbReference>
<dbReference type="GO" id="GO:0005886">
    <property type="term" value="C:plasma membrane"/>
    <property type="evidence" value="ECO:0007669"/>
    <property type="project" value="UniProtKB-SubCell"/>
</dbReference>
<dbReference type="RefSeq" id="WP_129228937.1">
    <property type="nucleotide sequence ID" value="NZ_QYBB01000036.1"/>
</dbReference>
<dbReference type="PIRSF" id="PIRSF039085">
    <property type="entry name" value="ABC_ATPase_HisP"/>
    <property type="match status" value="1"/>
</dbReference>
<dbReference type="InterPro" id="IPR003593">
    <property type="entry name" value="AAA+_ATPase"/>
</dbReference>
<keyword evidence="11" id="KW-1185">Reference proteome</keyword>
<evidence type="ECO:0000256" key="5">
    <source>
        <dbReference type="ARBA" id="ARBA00022741"/>
    </source>
</evidence>
<name>A0A4Q2U4U4_9HYPH</name>
<sequence length="274" mass="29510">MTSPTTPATAEPPRAGQPLVRISGLHKSYGALDVLRGIDLDVRPGEKVSIIGPSGSGKTTMLRCVNFIERPTRGHIVIDGDLLGQKRVGDRVVDLDDRALARQRAGIGMVFQRFNLFPHLSVLRNVTIGPVKVGKVPAAEAEARALALLDKVGLASKAHSYPEQLSGGQQQRVAIARALAMRPKLMLFDEATSALDPELVGEVLGVMADLAAEGMTMLIVTHEMQFAEDVSDRVIFMDGGVVVEEAPPGRLFHAPEHPRTRAFLSAVLGKRRAH</sequence>
<evidence type="ECO:0000256" key="8">
    <source>
        <dbReference type="ARBA" id="ARBA00023136"/>
    </source>
</evidence>
<dbReference type="EMBL" id="QYBB01000036">
    <property type="protein sequence ID" value="RYC29937.1"/>
    <property type="molecule type" value="Genomic_DNA"/>
</dbReference>
<dbReference type="PANTHER" id="PTHR43166:SF9">
    <property type="entry name" value="GLUTAMATE_ASPARTATE IMPORT ATP-BINDING PROTEIN GLTL"/>
    <property type="match status" value="1"/>
</dbReference>
<dbReference type="CDD" id="cd03262">
    <property type="entry name" value="ABC_HisP_GlnQ"/>
    <property type="match status" value="1"/>
</dbReference>
<feature type="domain" description="ABC transporter" evidence="9">
    <location>
        <begin position="20"/>
        <end position="264"/>
    </location>
</feature>
<reference evidence="10 11" key="2">
    <citation type="submission" date="2019-02" db="EMBL/GenBank/DDBJ databases">
        <title>'Lichenibacterium ramalinii' gen. nov. sp. nov., 'Lichenibacterium minor' gen. nov. sp. nov.</title>
        <authorList>
            <person name="Pankratov T."/>
        </authorList>
    </citation>
    <scope>NUCLEOTIDE SEQUENCE [LARGE SCALE GENOMIC DNA]</scope>
    <source>
        <strain evidence="10 11">RmlP026</strain>
    </source>
</reference>
<evidence type="ECO:0000256" key="2">
    <source>
        <dbReference type="ARBA" id="ARBA00005417"/>
    </source>
</evidence>
<dbReference type="InterPro" id="IPR050086">
    <property type="entry name" value="MetN_ABC_transporter-like"/>
</dbReference>
<dbReference type="OrthoDB" id="9802264at2"/>
<evidence type="ECO:0000256" key="6">
    <source>
        <dbReference type="ARBA" id="ARBA00022840"/>
    </source>
</evidence>
<dbReference type="SUPFAM" id="SSF52540">
    <property type="entry name" value="P-loop containing nucleoside triphosphate hydrolases"/>
    <property type="match status" value="1"/>
</dbReference>
<evidence type="ECO:0000313" key="10">
    <source>
        <dbReference type="EMBL" id="RYC29937.1"/>
    </source>
</evidence>
<dbReference type="Pfam" id="PF00005">
    <property type="entry name" value="ABC_tran"/>
    <property type="match status" value="1"/>
</dbReference>
<dbReference type="GO" id="GO:0015424">
    <property type="term" value="F:ABC-type amino acid transporter activity"/>
    <property type="evidence" value="ECO:0007669"/>
    <property type="project" value="InterPro"/>
</dbReference>
<dbReference type="FunFam" id="3.40.50.300:FF:000020">
    <property type="entry name" value="Amino acid ABC transporter ATP-binding component"/>
    <property type="match status" value="1"/>
</dbReference>
<keyword evidence="3" id="KW-0813">Transport</keyword>
<dbReference type="InterPro" id="IPR030679">
    <property type="entry name" value="ABC_ATPase_HisP-typ"/>
</dbReference>
<dbReference type="Gene3D" id="3.40.50.300">
    <property type="entry name" value="P-loop containing nucleotide triphosphate hydrolases"/>
    <property type="match status" value="1"/>
</dbReference>
<dbReference type="Proteomes" id="UP000290759">
    <property type="component" value="Unassembled WGS sequence"/>
</dbReference>
<evidence type="ECO:0000256" key="1">
    <source>
        <dbReference type="ARBA" id="ARBA00004202"/>
    </source>
</evidence>
<keyword evidence="7" id="KW-0029">Amino-acid transport</keyword>